<reference evidence="1" key="2">
    <citation type="submission" date="2009-09" db="EMBL/GenBank/DDBJ databases">
        <title>Complete sequence of chromosome of Candidatus Accumulibacter phosphatis clade IIA str. UW-1.</title>
        <authorList>
            <consortium name="US DOE Joint Genome Institute"/>
            <person name="Martin H.G."/>
            <person name="Ivanova N."/>
            <person name="Kunin V."/>
            <person name="Warnecke F."/>
            <person name="Barry K."/>
            <person name="He S."/>
            <person name="Salamov A."/>
            <person name="Szeto E."/>
            <person name="Dalin E."/>
            <person name="Pangilinan J.L."/>
            <person name="Lapidus A."/>
            <person name="Lowry S."/>
            <person name="Kyrpides N.C."/>
            <person name="McMahon K.D."/>
            <person name="Hugenholtz P."/>
        </authorList>
    </citation>
    <scope>NUCLEOTIDE SEQUENCE [LARGE SCALE GENOMIC DNA]</scope>
    <source>
        <strain evidence="1">UW-1</strain>
    </source>
</reference>
<protein>
    <submittedName>
        <fullName evidence="1">Response regulator receiver protein</fullName>
    </submittedName>
</protein>
<evidence type="ECO:0000313" key="1">
    <source>
        <dbReference type="EMBL" id="ACV34059.1"/>
    </source>
</evidence>
<dbReference type="eggNOG" id="COG0745">
    <property type="taxonomic scope" value="Bacteria"/>
</dbReference>
<accession>C7RMN2</accession>
<dbReference type="KEGG" id="app:CAP2UW1_0713"/>
<dbReference type="Gene3D" id="3.40.50.2300">
    <property type="match status" value="1"/>
</dbReference>
<sequence length="144" mass="15624">MAPCASPHLHHDRTRLLLVDTDNLFLDDVGGALRANEAVDLVATARSIEDAYDCAARHTPDVIVISWGTASRAFVHALLASRSSTCTSPLIVIVLRRGVTSVPGLTSLSLLPNVALMVHEQVEKLLLRHTLFLGTGRDVNPDRR</sequence>
<dbReference type="InterPro" id="IPR011006">
    <property type="entry name" value="CheY-like_superfamily"/>
</dbReference>
<name>C7RMN2_ACCRE</name>
<dbReference type="STRING" id="522306.CAP2UW1_0713"/>
<gene>
    <name evidence="1" type="ordered locus">CAP2UW1_0713</name>
</gene>
<dbReference type="AlphaFoldDB" id="C7RMN2"/>
<organism evidence="1">
    <name type="scientific">Accumulibacter regalis</name>
    <dbReference type="NCBI Taxonomy" id="522306"/>
    <lineage>
        <taxon>Bacteria</taxon>
        <taxon>Pseudomonadati</taxon>
        <taxon>Pseudomonadota</taxon>
        <taxon>Betaproteobacteria</taxon>
        <taxon>Candidatus Accumulibacter</taxon>
    </lineage>
</organism>
<dbReference type="SUPFAM" id="SSF52172">
    <property type="entry name" value="CheY-like"/>
    <property type="match status" value="1"/>
</dbReference>
<proteinExistence type="predicted"/>
<reference evidence="1" key="1">
    <citation type="submission" date="2009-08" db="EMBL/GenBank/DDBJ databases">
        <authorList>
            <consortium name="US DOE Joint Genome Institute"/>
            <person name="Lucas S."/>
            <person name="Copeland A."/>
            <person name="Lapidus A."/>
            <person name="Glavina del Rio T."/>
            <person name="Dalin E."/>
            <person name="Tice H."/>
            <person name="Bruce D."/>
            <person name="Barry K."/>
            <person name="Pitluck S."/>
            <person name="Lowry S."/>
            <person name="Larimer F."/>
            <person name="Land M."/>
            <person name="Hauser L."/>
            <person name="Kyrpides N."/>
            <person name="Ivanova N."/>
            <person name="McMahon K.D."/>
            <person name="Hugenholtz P."/>
        </authorList>
    </citation>
    <scope>NUCLEOTIDE SEQUENCE</scope>
    <source>
        <strain evidence="1">UW-1</strain>
    </source>
</reference>
<dbReference type="EMBL" id="CP001715">
    <property type="protein sequence ID" value="ACV34059.1"/>
    <property type="molecule type" value="Genomic_DNA"/>
</dbReference>
<dbReference type="HOGENOM" id="CLU_1792249_0_0_4"/>